<dbReference type="GO" id="GO:0005975">
    <property type="term" value="P:carbohydrate metabolic process"/>
    <property type="evidence" value="ECO:0007669"/>
    <property type="project" value="InterPro"/>
</dbReference>
<protein>
    <recommendedName>
        <fullName evidence="2">Glycosyl hydrolase family 13 catalytic domain-containing protein</fullName>
    </recommendedName>
</protein>
<dbReference type="PANTHER" id="PTHR10357">
    <property type="entry name" value="ALPHA-AMYLASE FAMILY MEMBER"/>
    <property type="match status" value="1"/>
</dbReference>
<proteinExistence type="predicted"/>
<comment type="caution">
    <text evidence="3">The sequence shown here is derived from an EMBL/GenBank/DDBJ whole genome shotgun (WGS) entry which is preliminary data.</text>
</comment>
<organism evidence="3 4">
    <name type="scientific">Allacma fusca</name>
    <dbReference type="NCBI Taxonomy" id="39272"/>
    <lineage>
        <taxon>Eukaryota</taxon>
        <taxon>Metazoa</taxon>
        <taxon>Ecdysozoa</taxon>
        <taxon>Arthropoda</taxon>
        <taxon>Hexapoda</taxon>
        <taxon>Collembola</taxon>
        <taxon>Symphypleona</taxon>
        <taxon>Sminthuridae</taxon>
        <taxon>Allacma</taxon>
    </lineage>
</organism>
<reference evidence="3" key="1">
    <citation type="submission" date="2021-06" db="EMBL/GenBank/DDBJ databases">
        <authorList>
            <person name="Hodson N. C."/>
            <person name="Mongue J. A."/>
            <person name="Jaron S. K."/>
        </authorList>
    </citation>
    <scope>NUCLEOTIDE SEQUENCE</scope>
</reference>
<accession>A0A8J2LC81</accession>
<evidence type="ECO:0000259" key="2">
    <source>
        <dbReference type="Pfam" id="PF00128"/>
    </source>
</evidence>
<gene>
    <name evidence="3" type="ORF">AFUS01_LOCUS41003</name>
</gene>
<dbReference type="EMBL" id="CAJVCH010559537">
    <property type="protein sequence ID" value="CAG7831250.1"/>
    <property type="molecule type" value="Genomic_DNA"/>
</dbReference>
<evidence type="ECO:0000256" key="1">
    <source>
        <dbReference type="SAM" id="SignalP"/>
    </source>
</evidence>
<dbReference type="Pfam" id="PF00128">
    <property type="entry name" value="Alpha-amylase"/>
    <property type="match status" value="1"/>
</dbReference>
<feature type="chain" id="PRO_5035218803" description="Glycosyl hydrolase family 13 catalytic domain-containing protein" evidence="1">
    <location>
        <begin position="22"/>
        <end position="88"/>
    </location>
</feature>
<dbReference type="PANTHER" id="PTHR10357:SF179">
    <property type="entry name" value="NEUTRAL AND BASIC AMINO ACID TRANSPORT PROTEIN RBAT"/>
    <property type="match status" value="1"/>
</dbReference>
<dbReference type="OrthoDB" id="1740265at2759"/>
<keyword evidence="4" id="KW-1185">Reference proteome</keyword>
<evidence type="ECO:0000313" key="3">
    <source>
        <dbReference type="EMBL" id="CAG7831250.1"/>
    </source>
</evidence>
<feature type="signal peptide" evidence="1">
    <location>
        <begin position="1"/>
        <end position="21"/>
    </location>
</feature>
<dbReference type="AlphaFoldDB" id="A0A8J2LC81"/>
<keyword evidence="1" id="KW-0732">Signal</keyword>
<feature type="non-terminal residue" evidence="3">
    <location>
        <position position="88"/>
    </location>
</feature>
<dbReference type="InterPro" id="IPR006047">
    <property type="entry name" value="GH13_cat_dom"/>
</dbReference>
<evidence type="ECO:0000313" key="4">
    <source>
        <dbReference type="Proteomes" id="UP000708208"/>
    </source>
</evidence>
<feature type="domain" description="Glycosyl hydrolase family 13 catalytic" evidence="2">
    <location>
        <begin position="44"/>
        <end position="88"/>
    </location>
</feature>
<sequence length="88" mass="10211">MNYSLRYLFLSLLFVLKEIACEEQVKEAKIQQPLEWWQQTVVYQIYPRSFKDSDGDGVGDLNGITSKLDYFKDLGIGAIWISPIYESP</sequence>
<name>A0A8J2LC81_9HEXA</name>
<dbReference type="Proteomes" id="UP000708208">
    <property type="component" value="Unassembled WGS sequence"/>
</dbReference>